<accession>L1QFU3</accession>
<protein>
    <recommendedName>
        <fullName evidence="3">DUF5659 domain-containing protein</fullName>
    </recommendedName>
</protein>
<gene>
    <name evidence="1" type="ORF">HMPREF0216_01750</name>
</gene>
<dbReference type="AlphaFoldDB" id="L1QFU3"/>
<keyword evidence="2" id="KW-1185">Reference proteome</keyword>
<dbReference type="Proteomes" id="UP000010420">
    <property type="component" value="Unassembled WGS sequence"/>
</dbReference>
<dbReference type="EMBL" id="AMEZ01000053">
    <property type="protein sequence ID" value="EKY26565.1"/>
    <property type="molecule type" value="Genomic_DNA"/>
</dbReference>
<dbReference type="RefSeq" id="WP_005213385.1">
    <property type="nucleotide sequence ID" value="NZ_KB291645.1"/>
</dbReference>
<dbReference type="STRING" id="545697.HMPREF0216_01750"/>
<name>L1QFU3_9CLOT</name>
<sequence>MEERIYRTYNVTDKRIADKLIEMGKWQYFTENKPHWKYPNRMQKVWCFEFDRDLIKLVKDIKKDLYGNL</sequence>
<evidence type="ECO:0008006" key="3">
    <source>
        <dbReference type="Google" id="ProtNLM"/>
    </source>
</evidence>
<dbReference type="PATRIC" id="fig|545697.3.peg.1722"/>
<reference evidence="1 2" key="1">
    <citation type="submission" date="2012-05" db="EMBL/GenBank/DDBJ databases">
        <authorList>
            <person name="Weinstock G."/>
            <person name="Sodergren E."/>
            <person name="Lobos E.A."/>
            <person name="Fulton L."/>
            <person name="Fulton R."/>
            <person name="Courtney L."/>
            <person name="Fronick C."/>
            <person name="O'Laughlin M."/>
            <person name="Godfrey J."/>
            <person name="Wilson R.M."/>
            <person name="Miner T."/>
            <person name="Farmer C."/>
            <person name="Delehaunty K."/>
            <person name="Cordes M."/>
            <person name="Minx P."/>
            <person name="Tomlinson C."/>
            <person name="Chen J."/>
            <person name="Wollam A."/>
            <person name="Pepin K.H."/>
            <person name="Bhonagiri V."/>
            <person name="Zhang X."/>
            <person name="Suruliraj S."/>
            <person name="Warren W."/>
            <person name="Mitreva M."/>
            <person name="Mardis E.R."/>
            <person name="Wilson R.K."/>
        </authorList>
    </citation>
    <scope>NUCLEOTIDE SEQUENCE [LARGE SCALE GENOMIC DNA]</scope>
    <source>
        <strain evidence="1 2">DSM 1785</strain>
    </source>
</reference>
<evidence type="ECO:0000313" key="1">
    <source>
        <dbReference type="EMBL" id="EKY26565.1"/>
    </source>
</evidence>
<organism evidence="1 2">
    <name type="scientific">Clostridium celatum DSM 1785</name>
    <dbReference type="NCBI Taxonomy" id="545697"/>
    <lineage>
        <taxon>Bacteria</taxon>
        <taxon>Bacillati</taxon>
        <taxon>Bacillota</taxon>
        <taxon>Clostridia</taxon>
        <taxon>Eubacteriales</taxon>
        <taxon>Clostridiaceae</taxon>
        <taxon>Clostridium</taxon>
    </lineage>
</organism>
<dbReference type="OrthoDB" id="9970356at2"/>
<proteinExistence type="predicted"/>
<comment type="caution">
    <text evidence="1">The sequence shown here is derived from an EMBL/GenBank/DDBJ whole genome shotgun (WGS) entry which is preliminary data.</text>
</comment>
<dbReference type="HOGENOM" id="CLU_2768484_0_0_9"/>
<evidence type="ECO:0000313" key="2">
    <source>
        <dbReference type="Proteomes" id="UP000010420"/>
    </source>
</evidence>